<dbReference type="PANTHER" id="PTHR43214">
    <property type="entry name" value="TWO-COMPONENT RESPONSE REGULATOR"/>
    <property type="match status" value="1"/>
</dbReference>
<dbReference type="PROSITE" id="PS00622">
    <property type="entry name" value="HTH_LUXR_1"/>
    <property type="match status" value="1"/>
</dbReference>
<gene>
    <name evidence="8" type="ORF">ACFO8Q_18340</name>
</gene>
<keyword evidence="1 5" id="KW-0597">Phosphoprotein</keyword>
<dbReference type="SMART" id="SM00448">
    <property type="entry name" value="REC"/>
    <property type="match status" value="1"/>
</dbReference>
<dbReference type="SMART" id="SM00421">
    <property type="entry name" value="HTH_LUXR"/>
    <property type="match status" value="1"/>
</dbReference>
<dbReference type="PROSITE" id="PS50043">
    <property type="entry name" value="HTH_LUXR_2"/>
    <property type="match status" value="1"/>
</dbReference>
<dbReference type="InterPro" id="IPR001789">
    <property type="entry name" value="Sig_transdc_resp-reg_receiver"/>
</dbReference>
<dbReference type="CDD" id="cd17535">
    <property type="entry name" value="REC_NarL-like"/>
    <property type="match status" value="1"/>
</dbReference>
<dbReference type="PRINTS" id="PR00038">
    <property type="entry name" value="HTHLUXR"/>
</dbReference>
<dbReference type="PROSITE" id="PS50110">
    <property type="entry name" value="RESPONSE_REGULATORY"/>
    <property type="match status" value="1"/>
</dbReference>
<evidence type="ECO:0000256" key="2">
    <source>
        <dbReference type="ARBA" id="ARBA00023015"/>
    </source>
</evidence>
<keyword evidence="9" id="KW-1185">Reference proteome</keyword>
<organism evidence="8 9">
    <name type="scientific">Effusibacillus consociatus</name>
    <dbReference type="NCBI Taxonomy" id="1117041"/>
    <lineage>
        <taxon>Bacteria</taxon>
        <taxon>Bacillati</taxon>
        <taxon>Bacillota</taxon>
        <taxon>Bacilli</taxon>
        <taxon>Bacillales</taxon>
        <taxon>Alicyclobacillaceae</taxon>
        <taxon>Effusibacillus</taxon>
    </lineage>
</organism>
<dbReference type="CDD" id="cd06170">
    <property type="entry name" value="LuxR_C_like"/>
    <property type="match status" value="1"/>
</dbReference>
<keyword evidence="3" id="KW-0238">DNA-binding</keyword>
<keyword evidence="4" id="KW-0804">Transcription</keyword>
<evidence type="ECO:0000313" key="8">
    <source>
        <dbReference type="EMBL" id="MFC4769292.1"/>
    </source>
</evidence>
<dbReference type="SUPFAM" id="SSF46894">
    <property type="entry name" value="C-terminal effector domain of the bipartite response regulators"/>
    <property type="match status" value="1"/>
</dbReference>
<evidence type="ECO:0000259" key="7">
    <source>
        <dbReference type="PROSITE" id="PS50110"/>
    </source>
</evidence>
<proteinExistence type="predicted"/>
<dbReference type="SUPFAM" id="SSF52172">
    <property type="entry name" value="CheY-like"/>
    <property type="match status" value="1"/>
</dbReference>
<keyword evidence="2" id="KW-0805">Transcription regulation</keyword>
<dbReference type="InterPro" id="IPR058245">
    <property type="entry name" value="NreC/VraR/RcsB-like_REC"/>
</dbReference>
<dbReference type="Pfam" id="PF00072">
    <property type="entry name" value="Response_reg"/>
    <property type="match status" value="1"/>
</dbReference>
<evidence type="ECO:0000256" key="3">
    <source>
        <dbReference type="ARBA" id="ARBA00023125"/>
    </source>
</evidence>
<sequence length="220" mass="24812">MRESFRVLLVDDHEHAREGIREIVSSDPAFEIIGEAQNGIEALEMTEQLMPDLILMDINLPLMGGLEATKLIKERFPYVKIVMITVSDDIADLFEALKKGAQGYLLKNLDPSAWLNYLKAVAIDETPMSRELAVKVLNEFTRALATHAGPGASPLSQREQEILELVAAGLTNREIAETLYISENTVKNHLKNILQKLHLENRVQLTSYAYEQGWIQKNQE</sequence>
<dbReference type="Proteomes" id="UP001596002">
    <property type="component" value="Unassembled WGS sequence"/>
</dbReference>
<dbReference type="RefSeq" id="WP_380027642.1">
    <property type="nucleotide sequence ID" value="NZ_JBHSHC010000124.1"/>
</dbReference>
<comment type="caution">
    <text evidence="8">The sequence shown here is derived from an EMBL/GenBank/DDBJ whole genome shotgun (WGS) entry which is preliminary data.</text>
</comment>
<dbReference type="InterPro" id="IPR016032">
    <property type="entry name" value="Sig_transdc_resp-reg_C-effctor"/>
</dbReference>
<dbReference type="InterPro" id="IPR039420">
    <property type="entry name" value="WalR-like"/>
</dbReference>
<evidence type="ECO:0000256" key="4">
    <source>
        <dbReference type="ARBA" id="ARBA00023163"/>
    </source>
</evidence>
<dbReference type="Pfam" id="PF00196">
    <property type="entry name" value="GerE"/>
    <property type="match status" value="1"/>
</dbReference>
<dbReference type="Gene3D" id="3.40.50.2300">
    <property type="match status" value="1"/>
</dbReference>
<feature type="domain" description="HTH luxR-type" evidence="6">
    <location>
        <begin position="148"/>
        <end position="213"/>
    </location>
</feature>
<evidence type="ECO:0000259" key="6">
    <source>
        <dbReference type="PROSITE" id="PS50043"/>
    </source>
</evidence>
<evidence type="ECO:0000256" key="5">
    <source>
        <dbReference type="PROSITE-ProRule" id="PRU00169"/>
    </source>
</evidence>
<dbReference type="EMBL" id="JBHSHC010000124">
    <property type="protein sequence ID" value="MFC4769292.1"/>
    <property type="molecule type" value="Genomic_DNA"/>
</dbReference>
<name>A0ABV9Q7R8_9BACL</name>
<reference evidence="9" key="1">
    <citation type="journal article" date="2019" name="Int. J. Syst. Evol. Microbiol.">
        <title>The Global Catalogue of Microorganisms (GCM) 10K type strain sequencing project: providing services to taxonomists for standard genome sequencing and annotation.</title>
        <authorList>
            <consortium name="The Broad Institute Genomics Platform"/>
            <consortium name="The Broad Institute Genome Sequencing Center for Infectious Disease"/>
            <person name="Wu L."/>
            <person name="Ma J."/>
        </authorList>
    </citation>
    <scope>NUCLEOTIDE SEQUENCE [LARGE SCALE GENOMIC DNA]</scope>
    <source>
        <strain evidence="9">WYCCWR 12678</strain>
    </source>
</reference>
<dbReference type="PANTHER" id="PTHR43214:SF24">
    <property type="entry name" value="TRANSCRIPTIONAL REGULATORY PROTEIN NARL-RELATED"/>
    <property type="match status" value="1"/>
</dbReference>
<dbReference type="InterPro" id="IPR011006">
    <property type="entry name" value="CheY-like_superfamily"/>
</dbReference>
<evidence type="ECO:0000313" key="9">
    <source>
        <dbReference type="Proteomes" id="UP001596002"/>
    </source>
</evidence>
<accession>A0ABV9Q7R8</accession>
<feature type="modified residue" description="4-aspartylphosphate" evidence="5">
    <location>
        <position position="57"/>
    </location>
</feature>
<dbReference type="InterPro" id="IPR000792">
    <property type="entry name" value="Tscrpt_reg_LuxR_C"/>
</dbReference>
<evidence type="ECO:0000256" key="1">
    <source>
        <dbReference type="ARBA" id="ARBA00022553"/>
    </source>
</evidence>
<protein>
    <submittedName>
        <fullName evidence="8">Response regulator</fullName>
    </submittedName>
</protein>
<feature type="domain" description="Response regulatory" evidence="7">
    <location>
        <begin position="6"/>
        <end position="122"/>
    </location>
</feature>